<dbReference type="EMBL" id="JAQQAF010000004">
    <property type="protein sequence ID" value="KAJ8493792.1"/>
    <property type="molecule type" value="Genomic_DNA"/>
</dbReference>
<gene>
    <name evidence="2" type="ORF">OPV22_015513</name>
</gene>
<dbReference type="AlphaFoldDB" id="A0AAV8R0C0"/>
<feature type="region of interest" description="Disordered" evidence="1">
    <location>
        <begin position="67"/>
        <end position="117"/>
    </location>
</feature>
<feature type="compositionally biased region" description="Basic and acidic residues" evidence="1">
    <location>
        <begin position="80"/>
        <end position="97"/>
    </location>
</feature>
<proteinExistence type="predicted"/>
<name>A0AAV8R0C0_ENSVE</name>
<evidence type="ECO:0000313" key="3">
    <source>
        <dbReference type="Proteomes" id="UP001222027"/>
    </source>
</evidence>
<evidence type="ECO:0000313" key="2">
    <source>
        <dbReference type="EMBL" id="KAJ8493792.1"/>
    </source>
</evidence>
<keyword evidence="3" id="KW-1185">Reference proteome</keyword>
<reference evidence="2 3" key="1">
    <citation type="submission" date="2022-12" db="EMBL/GenBank/DDBJ databases">
        <title>Chromosome-scale assembly of the Ensete ventricosum genome.</title>
        <authorList>
            <person name="Dussert Y."/>
            <person name="Stocks J."/>
            <person name="Wendawek A."/>
            <person name="Woldeyes F."/>
            <person name="Nichols R.A."/>
            <person name="Borrell J.S."/>
        </authorList>
    </citation>
    <scope>NUCLEOTIDE SEQUENCE [LARGE SCALE GENOMIC DNA]</scope>
    <source>
        <strain evidence="3">cv. Maze</strain>
        <tissue evidence="2">Seeds</tissue>
    </source>
</reference>
<protein>
    <recommendedName>
        <fullName evidence="4">RIN4 pathogenic type III effector avirulence factor Avr cleavage site domain-containing protein</fullName>
    </recommendedName>
</protein>
<dbReference type="PANTHER" id="PTHR33699:SF3">
    <property type="entry name" value="OS06G0347300 PROTEIN"/>
    <property type="match status" value="1"/>
</dbReference>
<organism evidence="2 3">
    <name type="scientific">Ensete ventricosum</name>
    <name type="common">Abyssinian banana</name>
    <name type="synonym">Musa ensete</name>
    <dbReference type="NCBI Taxonomy" id="4639"/>
    <lineage>
        <taxon>Eukaryota</taxon>
        <taxon>Viridiplantae</taxon>
        <taxon>Streptophyta</taxon>
        <taxon>Embryophyta</taxon>
        <taxon>Tracheophyta</taxon>
        <taxon>Spermatophyta</taxon>
        <taxon>Magnoliopsida</taxon>
        <taxon>Liliopsida</taxon>
        <taxon>Zingiberales</taxon>
        <taxon>Musaceae</taxon>
        <taxon>Ensete</taxon>
    </lineage>
</organism>
<evidence type="ECO:0008006" key="4">
    <source>
        <dbReference type="Google" id="ProtNLM"/>
    </source>
</evidence>
<accession>A0AAV8R0C0</accession>
<dbReference type="PANTHER" id="PTHR33699">
    <property type="entry name" value="EXPRESSED PROTEIN"/>
    <property type="match status" value="1"/>
</dbReference>
<comment type="caution">
    <text evidence="2">The sequence shown here is derived from an EMBL/GenBank/DDBJ whole genome shotgun (WGS) entry which is preliminary data.</text>
</comment>
<feature type="compositionally biased region" description="Basic residues" evidence="1">
    <location>
        <begin position="67"/>
        <end position="77"/>
    </location>
</feature>
<evidence type="ECO:0000256" key="1">
    <source>
        <dbReference type="SAM" id="MobiDB-lite"/>
    </source>
</evidence>
<sequence>MGQKLVLVLPSMMKSHQFPAFGCWDHCNELPITQYFESAVQAGLIGQHYFGEDGDLFKVPTQVRPAYHHHHHRKRGGHGGGEKNFGKEQQMKQERIGDLTLQTTPRRPRRAPKAVDEDLYKIPPELLRQKPKRKRLLKTLWSGCMGLNSVA</sequence>
<dbReference type="Proteomes" id="UP001222027">
    <property type="component" value="Unassembled WGS sequence"/>
</dbReference>